<dbReference type="AlphaFoldDB" id="A0A5C3L433"/>
<evidence type="ECO:0000259" key="1">
    <source>
        <dbReference type="Pfam" id="PF00080"/>
    </source>
</evidence>
<name>A0A5C3L433_COPMA</name>
<proteinExistence type="predicted"/>
<dbReference type="InterPro" id="IPR036423">
    <property type="entry name" value="SOD-like_Cu/Zn_dom_sf"/>
</dbReference>
<gene>
    <name evidence="2" type="ORF">FA15DRAFT_586350</name>
</gene>
<dbReference type="InterPro" id="IPR001424">
    <property type="entry name" value="SOD_Cu_Zn_dom"/>
</dbReference>
<dbReference type="GO" id="GO:0006801">
    <property type="term" value="P:superoxide metabolic process"/>
    <property type="evidence" value="ECO:0007669"/>
    <property type="project" value="InterPro"/>
</dbReference>
<dbReference type="Pfam" id="PF00080">
    <property type="entry name" value="Sod_Cu"/>
    <property type="match status" value="1"/>
</dbReference>
<dbReference type="EMBL" id="ML210164">
    <property type="protein sequence ID" value="TFK27438.1"/>
    <property type="molecule type" value="Genomic_DNA"/>
</dbReference>
<dbReference type="GO" id="GO:0005507">
    <property type="term" value="F:copper ion binding"/>
    <property type="evidence" value="ECO:0007669"/>
    <property type="project" value="InterPro"/>
</dbReference>
<organism evidence="2 3">
    <name type="scientific">Coprinopsis marcescibilis</name>
    <name type="common">Agaric fungus</name>
    <name type="synonym">Psathyrella marcescibilis</name>
    <dbReference type="NCBI Taxonomy" id="230819"/>
    <lineage>
        <taxon>Eukaryota</taxon>
        <taxon>Fungi</taxon>
        <taxon>Dikarya</taxon>
        <taxon>Basidiomycota</taxon>
        <taxon>Agaricomycotina</taxon>
        <taxon>Agaricomycetes</taxon>
        <taxon>Agaricomycetidae</taxon>
        <taxon>Agaricales</taxon>
        <taxon>Agaricineae</taxon>
        <taxon>Psathyrellaceae</taxon>
        <taxon>Coprinopsis</taxon>
    </lineage>
</organism>
<reference evidence="2 3" key="1">
    <citation type="journal article" date="2019" name="Nat. Ecol. Evol.">
        <title>Megaphylogeny resolves global patterns of mushroom evolution.</title>
        <authorList>
            <person name="Varga T."/>
            <person name="Krizsan K."/>
            <person name="Foldi C."/>
            <person name="Dima B."/>
            <person name="Sanchez-Garcia M."/>
            <person name="Sanchez-Ramirez S."/>
            <person name="Szollosi G.J."/>
            <person name="Szarkandi J.G."/>
            <person name="Papp V."/>
            <person name="Albert L."/>
            <person name="Andreopoulos W."/>
            <person name="Angelini C."/>
            <person name="Antonin V."/>
            <person name="Barry K.W."/>
            <person name="Bougher N.L."/>
            <person name="Buchanan P."/>
            <person name="Buyck B."/>
            <person name="Bense V."/>
            <person name="Catcheside P."/>
            <person name="Chovatia M."/>
            <person name="Cooper J."/>
            <person name="Damon W."/>
            <person name="Desjardin D."/>
            <person name="Finy P."/>
            <person name="Geml J."/>
            <person name="Haridas S."/>
            <person name="Hughes K."/>
            <person name="Justo A."/>
            <person name="Karasinski D."/>
            <person name="Kautmanova I."/>
            <person name="Kiss B."/>
            <person name="Kocsube S."/>
            <person name="Kotiranta H."/>
            <person name="LaButti K.M."/>
            <person name="Lechner B.E."/>
            <person name="Liimatainen K."/>
            <person name="Lipzen A."/>
            <person name="Lukacs Z."/>
            <person name="Mihaltcheva S."/>
            <person name="Morgado L.N."/>
            <person name="Niskanen T."/>
            <person name="Noordeloos M.E."/>
            <person name="Ohm R.A."/>
            <person name="Ortiz-Santana B."/>
            <person name="Ovrebo C."/>
            <person name="Racz N."/>
            <person name="Riley R."/>
            <person name="Savchenko A."/>
            <person name="Shiryaev A."/>
            <person name="Soop K."/>
            <person name="Spirin V."/>
            <person name="Szebenyi C."/>
            <person name="Tomsovsky M."/>
            <person name="Tulloss R.E."/>
            <person name="Uehling J."/>
            <person name="Grigoriev I.V."/>
            <person name="Vagvolgyi C."/>
            <person name="Papp T."/>
            <person name="Martin F.M."/>
            <person name="Miettinen O."/>
            <person name="Hibbett D.S."/>
            <person name="Nagy L.G."/>
        </authorList>
    </citation>
    <scope>NUCLEOTIDE SEQUENCE [LARGE SCALE GENOMIC DNA]</scope>
    <source>
        <strain evidence="2 3">CBS 121175</strain>
    </source>
</reference>
<dbReference type="SUPFAM" id="SSF49329">
    <property type="entry name" value="Cu,Zn superoxide dismutase-like"/>
    <property type="match status" value="1"/>
</dbReference>
<dbReference type="OrthoDB" id="2015551at2759"/>
<dbReference type="Proteomes" id="UP000307440">
    <property type="component" value="Unassembled WGS sequence"/>
</dbReference>
<feature type="non-terminal residue" evidence="2">
    <location>
        <position position="1"/>
    </location>
</feature>
<accession>A0A5C3L433</accession>
<sequence>EAIVHFTQETEESPVKIKGEIIGLDFAGDSRRGWSIHTGGGLSIGCDSTGDHFNPDGFRGHHGAPESTDRHVGDLGNLEIDANGDAYVDTEDYLISLSGVRSIIGRTLVIHENEDDLGHGNEMSHLDGNVGKGLACGVIGTLFYLLS</sequence>
<dbReference type="PANTHER" id="PTHR10003">
    <property type="entry name" value="SUPEROXIDE DISMUTASE CU-ZN -RELATED"/>
    <property type="match status" value="1"/>
</dbReference>
<evidence type="ECO:0000313" key="3">
    <source>
        <dbReference type="Proteomes" id="UP000307440"/>
    </source>
</evidence>
<dbReference type="PRINTS" id="PR00068">
    <property type="entry name" value="CUZNDISMTASE"/>
</dbReference>
<dbReference type="STRING" id="230819.A0A5C3L433"/>
<evidence type="ECO:0000313" key="2">
    <source>
        <dbReference type="EMBL" id="TFK27438.1"/>
    </source>
</evidence>
<keyword evidence="3" id="KW-1185">Reference proteome</keyword>
<dbReference type="InterPro" id="IPR024134">
    <property type="entry name" value="SOD_Cu/Zn_/chaperone"/>
</dbReference>
<protein>
    <submittedName>
        <fullName evidence="2">Cu/Zn-superoxide dismutase</fullName>
    </submittedName>
</protein>
<dbReference type="CDD" id="cd00305">
    <property type="entry name" value="Cu-Zn_Superoxide_Dismutase"/>
    <property type="match status" value="1"/>
</dbReference>
<feature type="domain" description="Superoxide dismutase copper/zinc binding" evidence="1">
    <location>
        <begin position="3"/>
        <end position="139"/>
    </location>
</feature>
<dbReference type="Gene3D" id="2.60.40.200">
    <property type="entry name" value="Superoxide dismutase, copper/zinc binding domain"/>
    <property type="match status" value="1"/>
</dbReference>